<dbReference type="GO" id="GO:0006457">
    <property type="term" value="P:protein folding"/>
    <property type="evidence" value="ECO:0007669"/>
    <property type="project" value="UniProtKB-UniRule"/>
</dbReference>
<dbReference type="Gene3D" id="3.10.50.40">
    <property type="match status" value="2"/>
</dbReference>
<keyword evidence="4 7" id="KW-0697">Rotamase</keyword>
<feature type="domain" description="PpiC" evidence="8">
    <location>
        <begin position="176"/>
        <end position="277"/>
    </location>
</feature>
<proteinExistence type="inferred from homology"/>
<keyword evidence="6 7" id="KW-0413">Isomerase</keyword>
<dbReference type="Pfam" id="PF13616">
    <property type="entry name" value="Rotamase_3"/>
    <property type="match status" value="1"/>
</dbReference>
<evidence type="ECO:0000256" key="1">
    <source>
        <dbReference type="ARBA" id="ARBA00022729"/>
    </source>
</evidence>
<keyword evidence="1 7" id="KW-0732">Signal</keyword>
<feature type="domain" description="PpiC" evidence="8">
    <location>
        <begin position="287"/>
        <end position="385"/>
    </location>
</feature>
<dbReference type="GO" id="GO:0030288">
    <property type="term" value="C:outer membrane-bounded periplasmic space"/>
    <property type="evidence" value="ECO:0007669"/>
    <property type="project" value="InterPro"/>
</dbReference>
<dbReference type="InterPro" id="IPR023034">
    <property type="entry name" value="PPIase_SurA"/>
</dbReference>
<dbReference type="InterPro" id="IPR027304">
    <property type="entry name" value="Trigger_fact/SurA_dom_sf"/>
</dbReference>
<dbReference type="InterPro" id="IPR015391">
    <property type="entry name" value="SurA_N"/>
</dbReference>
<comment type="subcellular location">
    <subcellularLocation>
        <location evidence="7">Periplasm</location>
    </subcellularLocation>
    <text evidence="7">Is capable of associating with the outer membrane.</text>
</comment>
<evidence type="ECO:0000313" key="9">
    <source>
        <dbReference type="EMBL" id="MQY51488.1"/>
    </source>
</evidence>
<protein>
    <recommendedName>
        <fullName evidence="7">Chaperone SurA</fullName>
    </recommendedName>
    <alternativeName>
        <fullName evidence="7">Peptidyl-prolyl cis-trans isomerase SurA</fullName>
        <shortName evidence="7">PPIase SurA</shortName>
        <ecNumber evidence="7">5.2.1.8</ecNumber>
    </alternativeName>
    <alternativeName>
        <fullName evidence="7">Rotamase SurA</fullName>
    </alternativeName>
</protein>
<feature type="signal peptide" evidence="7">
    <location>
        <begin position="1"/>
        <end position="20"/>
    </location>
</feature>
<dbReference type="InterPro" id="IPR050280">
    <property type="entry name" value="OMP_Chaperone_SurA"/>
</dbReference>
<dbReference type="SUPFAM" id="SSF109998">
    <property type="entry name" value="Triger factor/SurA peptide-binding domain-like"/>
    <property type="match status" value="1"/>
</dbReference>
<dbReference type="GO" id="GO:0043165">
    <property type="term" value="P:Gram-negative-bacterium-type cell outer membrane assembly"/>
    <property type="evidence" value="ECO:0007669"/>
    <property type="project" value="InterPro"/>
</dbReference>
<comment type="domain">
    <text evidence="7">The PPIase activity resides only in the second parvulin domain. The N-terminal region and the C-terminal tail are necessary and sufficient for the chaperone activity of SurA. The PPIase activity is dispensable for SurA to function as a chaperone. The N-terminal region and the C-terminal tail are also required for porin recognition.</text>
</comment>
<evidence type="ECO:0000256" key="3">
    <source>
        <dbReference type="ARBA" id="ARBA00022764"/>
    </source>
</evidence>
<organism evidence="9 10">
    <name type="scientific">Rhodocyclus tenuis</name>
    <name type="common">Rhodospirillum tenue</name>
    <dbReference type="NCBI Taxonomy" id="1066"/>
    <lineage>
        <taxon>Bacteria</taxon>
        <taxon>Pseudomonadati</taxon>
        <taxon>Pseudomonadota</taxon>
        <taxon>Betaproteobacteria</taxon>
        <taxon>Rhodocyclales</taxon>
        <taxon>Rhodocyclaceae</taxon>
        <taxon>Rhodocyclus</taxon>
    </lineage>
</organism>
<dbReference type="Pfam" id="PF09312">
    <property type="entry name" value="SurA_N"/>
    <property type="match status" value="1"/>
</dbReference>
<dbReference type="EC" id="5.2.1.8" evidence="7"/>
<sequence length="433" mass="48397" precursor="true">MAAFGAFSLFAAITPSPAQAAPARAEPALADRIVAVVNDEVITQNELRARLDSALGQLKRQGTPLPPLDVLQRQMLDRMVMDRIQLQYARDTGLRIDDGQLEQALQRIAANNRMSPAQFREALEKDGIPYARFREEIREEMTIARIREREVENKVTVSEGEIDNYLAGDSAQGGRNEEYRLAHILLRAPESATPEQIQKLKARAEQIAERLNKGEDFAQLAASYSDAPDGLSGGDLGWRSPDRLPAVFADALPRLKVGELSPVLRSANGFHLLKLVAKRGGAEVPSVQQTHARHILIKVNEVVSESEARHKLEGLRDRLVNGGNFAELARLYSQDGSAPKGGDLGWIYPGDTVPEFERAMDALKPGEVSQPVQSPFGFHLIEVLERRVQDVSSDRQRMAARQALRERKFDDAYQDWLRQARDRAYVELRLEDR</sequence>
<feature type="chain" id="PRO_5027181846" description="Chaperone SurA" evidence="7">
    <location>
        <begin position="21"/>
        <end position="433"/>
    </location>
</feature>
<keyword evidence="2 7" id="KW-0677">Repeat</keyword>
<dbReference type="EMBL" id="WIXJ01000003">
    <property type="protein sequence ID" value="MQY51488.1"/>
    <property type="molecule type" value="Genomic_DNA"/>
</dbReference>
<keyword evidence="3 7" id="KW-0574">Periplasm</keyword>
<dbReference type="HAMAP" id="MF_01183">
    <property type="entry name" value="Chaperone_SurA"/>
    <property type="match status" value="1"/>
</dbReference>
<evidence type="ECO:0000256" key="6">
    <source>
        <dbReference type="ARBA" id="ARBA00023235"/>
    </source>
</evidence>
<evidence type="ECO:0000256" key="5">
    <source>
        <dbReference type="ARBA" id="ARBA00023186"/>
    </source>
</evidence>
<reference evidence="9 10" key="1">
    <citation type="submission" date="2019-10" db="EMBL/GenBank/DDBJ databases">
        <title>Whole-genome sequence of the purple nonsulfur photosynthetic bacterium Rhodocyclus tenuis.</title>
        <authorList>
            <person name="Kyndt J.A."/>
            <person name="Meyer T.E."/>
        </authorList>
    </citation>
    <scope>NUCLEOTIDE SEQUENCE [LARGE SCALE GENOMIC DNA]</scope>
    <source>
        <strain evidence="9 10">DSM 110</strain>
    </source>
</reference>
<evidence type="ECO:0000256" key="4">
    <source>
        <dbReference type="ARBA" id="ARBA00023110"/>
    </source>
</evidence>
<dbReference type="InterPro" id="IPR023058">
    <property type="entry name" value="PPIase_PpiC_CS"/>
</dbReference>
<evidence type="ECO:0000259" key="8">
    <source>
        <dbReference type="PROSITE" id="PS50198"/>
    </source>
</evidence>
<dbReference type="PROSITE" id="PS01096">
    <property type="entry name" value="PPIC_PPIASE_1"/>
    <property type="match status" value="1"/>
</dbReference>
<dbReference type="PROSITE" id="PS50198">
    <property type="entry name" value="PPIC_PPIASE_2"/>
    <property type="match status" value="2"/>
</dbReference>
<name>A0A6L5JZ37_RHOTE</name>
<dbReference type="GO" id="GO:0042277">
    <property type="term" value="F:peptide binding"/>
    <property type="evidence" value="ECO:0007669"/>
    <property type="project" value="InterPro"/>
</dbReference>
<dbReference type="PANTHER" id="PTHR47637:SF1">
    <property type="entry name" value="CHAPERONE SURA"/>
    <property type="match status" value="1"/>
</dbReference>
<comment type="catalytic activity">
    <reaction evidence="7">
        <text>[protein]-peptidylproline (omega=180) = [protein]-peptidylproline (omega=0)</text>
        <dbReference type="Rhea" id="RHEA:16237"/>
        <dbReference type="Rhea" id="RHEA-COMP:10747"/>
        <dbReference type="Rhea" id="RHEA-COMP:10748"/>
        <dbReference type="ChEBI" id="CHEBI:83833"/>
        <dbReference type="ChEBI" id="CHEBI:83834"/>
        <dbReference type="EC" id="5.2.1.8"/>
    </reaction>
</comment>
<dbReference type="InterPro" id="IPR046357">
    <property type="entry name" value="PPIase_dom_sf"/>
</dbReference>
<evidence type="ECO:0000256" key="2">
    <source>
        <dbReference type="ARBA" id="ARBA00022737"/>
    </source>
</evidence>
<dbReference type="Gene3D" id="1.10.4030.10">
    <property type="entry name" value="Porin chaperone SurA, peptide-binding domain"/>
    <property type="match status" value="1"/>
</dbReference>
<keyword evidence="5 7" id="KW-0143">Chaperone</keyword>
<comment type="caution">
    <text evidence="9">The sequence shown here is derived from an EMBL/GenBank/DDBJ whole genome shotgun (WGS) entry which is preliminary data.</text>
</comment>
<dbReference type="InterPro" id="IPR000297">
    <property type="entry name" value="PPIase_PpiC"/>
</dbReference>
<dbReference type="AlphaFoldDB" id="A0A6L5JZ37"/>
<dbReference type="SUPFAM" id="SSF54534">
    <property type="entry name" value="FKBP-like"/>
    <property type="match status" value="2"/>
</dbReference>
<gene>
    <name evidence="7" type="primary">surA</name>
    <name evidence="9" type="ORF">GHK24_06840</name>
</gene>
<dbReference type="GO" id="GO:0050821">
    <property type="term" value="P:protein stabilization"/>
    <property type="evidence" value="ECO:0007669"/>
    <property type="project" value="InterPro"/>
</dbReference>
<accession>A0A6L5JZ37</accession>
<comment type="function">
    <text evidence="7">Chaperone involved in the correct folding and assembly of outer membrane proteins. Recognizes specific patterns of aromatic residues and the orientation of their side chains, which are found more frequently in integral outer membrane proteins. May act in both early periplasmic and late outer membrane-associated steps of protein maturation.</text>
</comment>
<evidence type="ECO:0000256" key="7">
    <source>
        <dbReference type="HAMAP-Rule" id="MF_01183"/>
    </source>
</evidence>
<dbReference type="PANTHER" id="PTHR47637">
    <property type="entry name" value="CHAPERONE SURA"/>
    <property type="match status" value="1"/>
</dbReference>
<dbReference type="GO" id="GO:0003755">
    <property type="term" value="F:peptidyl-prolyl cis-trans isomerase activity"/>
    <property type="evidence" value="ECO:0007669"/>
    <property type="project" value="UniProtKB-UniRule"/>
</dbReference>
<dbReference type="Proteomes" id="UP000480275">
    <property type="component" value="Unassembled WGS sequence"/>
</dbReference>
<evidence type="ECO:0000313" key="10">
    <source>
        <dbReference type="Proteomes" id="UP000480275"/>
    </source>
</evidence>
<dbReference type="GO" id="GO:0051082">
    <property type="term" value="F:unfolded protein binding"/>
    <property type="evidence" value="ECO:0007669"/>
    <property type="project" value="UniProtKB-UniRule"/>
</dbReference>
<dbReference type="OrthoDB" id="14196at2"/>